<dbReference type="EMBL" id="CAADEW010000114">
    <property type="protein sequence ID" value="VFJ61533.1"/>
    <property type="molecule type" value="Genomic_DNA"/>
</dbReference>
<reference evidence="1" key="1">
    <citation type="submission" date="2019-02" db="EMBL/GenBank/DDBJ databases">
        <authorList>
            <person name="Gruber-Vodicka R. H."/>
            <person name="Seah K. B. B."/>
        </authorList>
    </citation>
    <scope>NUCLEOTIDE SEQUENCE</scope>
    <source>
        <strain evidence="1">BECK_BZ15</strain>
    </source>
</reference>
<proteinExistence type="predicted"/>
<accession>A0A450T4F3</accession>
<protein>
    <submittedName>
        <fullName evidence="1">Uncharacterized protein</fullName>
    </submittedName>
</protein>
<sequence>MTMNSGFESTAERELRLGKGLGFTALFLQRRNMMNSKAFFTMGNKSGGCHDDNRIRPIFRRSVTQ</sequence>
<evidence type="ECO:0000313" key="1">
    <source>
        <dbReference type="EMBL" id="VFJ61533.1"/>
    </source>
</evidence>
<gene>
    <name evidence="1" type="ORF">BECKFW1821A_GA0114235_11149</name>
</gene>
<name>A0A450T4F3_9GAMM</name>
<dbReference type="AlphaFoldDB" id="A0A450T4F3"/>
<organism evidence="1">
    <name type="scientific">Candidatus Kentrum sp. FW</name>
    <dbReference type="NCBI Taxonomy" id="2126338"/>
    <lineage>
        <taxon>Bacteria</taxon>
        <taxon>Pseudomonadati</taxon>
        <taxon>Pseudomonadota</taxon>
        <taxon>Gammaproteobacteria</taxon>
        <taxon>Candidatus Kentrum</taxon>
    </lineage>
</organism>